<keyword evidence="3" id="KW-1185">Reference proteome</keyword>
<dbReference type="OrthoDB" id="3509960at2759"/>
<dbReference type="AlphaFoldDB" id="A0A8A3PNY2"/>
<dbReference type="EMBL" id="CP063412">
    <property type="protein sequence ID" value="QSZ37138.1"/>
    <property type="molecule type" value="Genomic_DNA"/>
</dbReference>
<sequence length="410" mass="44366">MSALIPLSPYAPQRARVLSPPDRYSAGARGNAHHGPLLRNALDNGYNAVGAGAMVPVPIFGARAGHGALARGSGAGRSYNDLNLSTHMVLPHQIRRGSVEISYHGIPHAHTHTLMDPRLRHAQQVQVVDSNAIFTDPWRGVNIGVCTQEPYTCCCHECEVLRLPLAPLTVGCHHDARGQCHAIDLHNHCCAGGGGHKNESSPSSGSGGGKEKSSGGESGSSDGGGSSSKKEYGFPTKDIVIRGKTYACRKSFLADQGKFEESLVKMMEKKKEDEIPNTVLDSLFSCINEEKVLPSASAHDLVTLNVLASSLGVRSVMEKSLTQLKKQCADNIVSGSTLTGIVVTVMMSSKVDDALREWLKKYIKGWGLWEELQQFAMYIRCVEDHPEIHTGLLELLGFRRKADGEGWRII</sequence>
<name>A0A8A3PNY2_9HELO</name>
<gene>
    <name evidence="2" type="ORF">DSL72_009231</name>
</gene>
<feature type="compositionally biased region" description="Gly residues" evidence="1">
    <location>
        <begin position="216"/>
        <end position="226"/>
    </location>
</feature>
<organism evidence="2 3">
    <name type="scientific">Monilinia vaccinii-corymbosi</name>
    <dbReference type="NCBI Taxonomy" id="61207"/>
    <lineage>
        <taxon>Eukaryota</taxon>
        <taxon>Fungi</taxon>
        <taxon>Dikarya</taxon>
        <taxon>Ascomycota</taxon>
        <taxon>Pezizomycotina</taxon>
        <taxon>Leotiomycetes</taxon>
        <taxon>Helotiales</taxon>
        <taxon>Sclerotiniaceae</taxon>
        <taxon>Monilinia</taxon>
    </lineage>
</organism>
<feature type="region of interest" description="Disordered" evidence="1">
    <location>
        <begin position="196"/>
        <end position="231"/>
    </location>
</feature>
<evidence type="ECO:0000313" key="2">
    <source>
        <dbReference type="EMBL" id="QSZ37138.1"/>
    </source>
</evidence>
<evidence type="ECO:0000256" key="1">
    <source>
        <dbReference type="SAM" id="MobiDB-lite"/>
    </source>
</evidence>
<evidence type="ECO:0008006" key="4">
    <source>
        <dbReference type="Google" id="ProtNLM"/>
    </source>
</evidence>
<dbReference type="Proteomes" id="UP000672032">
    <property type="component" value="Chromosome 8"/>
</dbReference>
<accession>A0A8A3PNY2</accession>
<proteinExistence type="predicted"/>
<evidence type="ECO:0000313" key="3">
    <source>
        <dbReference type="Proteomes" id="UP000672032"/>
    </source>
</evidence>
<reference evidence="2" key="1">
    <citation type="submission" date="2020-10" db="EMBL/GenBank/DDBJ databases">
        <title>Genome Sequence of Monilinia vaccinii-corymbosi Sheds Light on Mummy Berry Disease Infection of Blueberry and Mating Type.</title>
        <authorList>
            <person name="Yow A.G."/>
            <person name="Zhang Y."/>
            <person name="Bansal K."/>
            <person name="Eacker S.M."/>
            <person name="Sullivan S."/>
            <person name="Liachko I."/>
            <person name="Cubeta M.A."/>
            <person name="Rollins J.A."/>
            <person name="Ashrafi H."/>
        </authorList>
    </citation>
    <scope>NUCLEOTIDE SEQUENCE</scope>
    <source>
        <strain evidence="2">RL-1</strain>
    </source>
</reference>
<protein>
    <recommendedName>
        <fullName evidence="4">BTB domain-containing protein</fullName>
    </recommendedName>
</protein>